<gene>
    <name evidence="2" type="ORF">POM88_054226</name>
</gene>
<organism evidence="2 3">
    <name type="scientific">Heracleum sosnowskyi</name>
    <dbReference type="NCBI Taxonomy" id="360622"/>
    <lineage>
        <taxon>Eukaryota</taxon>
        <taxon>Viridiplantae</taxon>
        <taxon>Streptophyta</taxon>
        <taxon>Embryophyta</taxon>
        <taxon>Tracheophyta</taxon>
        <taxon>Spermatophyta</taxon>
        <taxon>Magnoliopsida</taxon>
        <taxon>eudicotyledons</taxon>
        <taxon>Gunneridae</taxon>
        <taxon>Pentapetalae</taxon>
        <taxon>asterids</taxon>
        <taxon>campanulids</taxon>
        <taxon>Apiales</taxon>
        <taxon>Apiaceae</taxon>
        <taxon>Apioideae</taxon>
        <taxon>apioid superclade</taxon>
        <taxon>Tordylieae</taxon>
        <taxon>Tordyliinae</taxon>
        <taxon>Heracleum</taxon>
    </lineage>
</organism>
<dbReference type="Proteomes" id="UP001237642">
    <property type="component" value="Unassembled WGS sequence"/>
</dbReference>
<dbReference type="Pfam" id="PF04525">
    <property type="entry name" value="LOR"/>
    <property type="match status" value="1"/>
</dbReference>
<reference evidence="2" key="2">
    <citation type="submission" date="2023-05" db="EMBL/GenBank/DDBJ databases">
        <authorList>
            <person name="Schelkunov M.I."/>
        </authorList>
    </citation>
    <scope>NUCLEOTIDE SEQUENCE</scope>
    <source>
        <strain evidence="2">Hsosn_3</strain>
        <tissue evidence="2">Leaf</tissue>
    </source>
</reference>
<keyword evidence="3" id="KW-1185">Reference proteome</keyword>
<dbReference type="SUPFAM" id="SSF54518">
    <property type="entry name" value="Tubby C-terminal domain-like"/>
    <property type="match status" value="1"/>
</dbReference>
<name>A0AAD8GNX0_9APIA</name>
<dbReference type="PANTHER" id="PTHR31087">
    <property type="match status" value="1"/>
</dbReference>
<comment type="caution">
    <text evidence="2">The sequence shown here is derived from an EMBL/GenBank/DDBJ whole genome shotgun (WGS) entry which is preliminary data.</text>
</comment>
<evidence type="ECO:0000256" key="1">
    <source>
        <dbReference type="ARBA" id="ARBA00005437"/>
    </source>
</evidence>
<comment type="similarity">
    <text evidence="1">Belongs to the LOR family.</text>
</comment>
<accession>A0AAD8GNX0</accession>
<dbReference type="EMBL" id="JAUIZM010000031">
    <property type="protein sequence ID" value="KAK1351539.1"/>
    <property type="molecule type" value="Genomic_DNA"/>
</dbReference>
<protein>
    <submittedName>
        <fullName evidence="2">Uncharacterized protein</fullName>
    </submittedName>
</protein>
<reference evidence="2" key="1">
    <citation type="submission" date="2023-02" db="EMBL/GenBank/DDBJ databases">
        <title>Genome of toxic invasive species Heracleum sosnowskyi carries increased number of genes despite the absence of recent whole-genome duplications.</title>
        <authorList>
            <person name="Schelkunov M."/>
            <person name="Shtratnikova V."/>
            <person name="Makarenko M."/>
            <person name="Klepikova A."/>
            <person name="Omelchenko D."/>
            <person name="Novikova G."/>
            <person name="Obukhova E."/>
            <person name="Bogdanov V."/>
            <person name="Penin A."/>
            <person name="Logacheva M."/>
        </authorList>
    </citation>
    <scope>NUCLEOTIDE SEQUENCE</scope>
    <source>
        <strain evidence="2">Hsosn_3</strain>
        <tissue evidence="2">Leaf</tissue>
    </source>
</reference>
<dbReference type="InterPro" id="IPR007612">
    <property type="entry name" value="LOR"/>
</dbReference>
<proteinExistence type="inferred from homology"/>
<evidence type="ECO:0000313" key="3">
    <source>
        <dbReference type="Proteomes" id="UP001237642"/>
    </source>
</evidence>
<dbReference type="PANTHER" id="PTHR31087:SF58">
    <property type="entry name" value="OS07G0230700 PROTEIN"/>
    <property type="match status" value="1"/>
</dbReference>
<dbReference type="InterPro" id="IPR025659">
    <property type="entry name" value="Tubby-like_C"/>
</dbReference>
<evidence type="ECO:0000313" key="2">
    <source>
        <dbReference type="EMBL" id="KAK1351539.1"/>
    </source>
</evidence>
<sequence>MMDEGSYMAPGVVVVGQQYTAPYQVDLTLVRKMMKISKGNFGVTDANGNIMFKVKGKFLSLRPCRILLDATSNPIVSLQKKMMSMPHTWNIYRGYSNDSKDLLFTVRKSSLFQFKTQLDVFLASNTSKDNLDFKLERSWFEKSCTIYVEKSSTAYSRCTGSIVLAASCLERTNLQGLCTRMLIMPSSLSLL</sequence>
<dbReference type="Gene3D" id="2.40.160.200">
    <property type="entry name" value="LURP1-related"/>
    <property type="match status" value="1"/>
</dbReference>
<dbReference type="AlphaFoldDB" id="A0AAD8GNX0"/>
<dbReference type="InterPro" id="IPR038595">
    <property type="entry name" value="LOR_sf"/>
</dbReference>